<dbReference type="PRINTS" id="PR01035">
    <property type="entry name" value="TCRTETA"/>
</dbReference>
<feature type="domain" description="Major facilitator superfamily (MFS) profile" evidence="8">
    <location>
        <begin position="23"/>
        <end position="403"/>
    </location>
</feature>
<dbReference type="InterPro" id="IPR050189">
    <property type="entry name" value="MFS_Efflux_Transporters"/>
</dbReference>
<organism evidence="9 10">
    <name type="scientific">Thermobacillus xylanilyticus</name>
    <dbReference type="NCBI Taxonomy" id="76633"/>
    <lineage>
        <taxon>Bacteria</taxon>
        <taxon>Bacillati</taxon>
        <taxon>Bacillota</taxon>
        <taxon>Bacilli</taxon>
        <taxon>Bacillales</taxon>
        <taxon>Paenibacillaceae</taxon>
        <taxon>Thermobacillus</taxon>
    </lineage>
</organism>
<keyword evidence="4 7" id="KW-0812">Transmembrane</keyword>
<feature type="transmembrane region" description="Helical" evidence="7">
    <location>
        <begin position="226"/>
        <end position="245"/>
    </location>
</feature>
<evidence type="ECO:0000256" key="6">
    <source>
        <dbReference type="ARBA" id="ARBA00023136"/>
    </source>
</evidence>
<dbReference type="InterPro" id="IPR001958">
    <property type="entry name" value="Tet-R_TetA/multi-R_MdtG-like"/>
</dbReference>
<keyword evidence="6 7" id="KW-0472">Membrane</keyword>
<feature type="transmembrane region" description="Helical" evidence="7">
    <location>
        <begin position="152"/>
        <end position="170"/>
    </location>
</feature>
<comment type="subcellular location">
    <subcellularLocation>
        <location evidence="1">Cell membrane</location>
        <topology evidence="1">Multi-pass membrane protein</topology>
    </subcellularLocation>
</comment>
<feature type="transmembrane region" description="Helical" evidence="7">
    <location>
        <begin position="286"/>
        <end position="308"/>
    </location>
</feature>
<dbReference type="InterPro" id="IPR036259">
    <property type="entry name" value="MFS_trans_sf"/>
</dbReference>
<dbReference type="CDD" id="cd17490">
    <property type="entry name" value="MFS_YxlH_like"/>
    <property type="match status" value="1"/>
</dbReference>
<dbReference type="SUPFAM" id="SSF103473">
    <property type="entry name" value="MFS general substrate transporter"/>
    <property type="match status" value="1"/>
</dbReference>
<gene>
    <name evidence="9" type="primary">txxe 954-yxlH</name>
    <name evidence="9" type="ORF">TXXE_08505</name>
</gene>
<keyword evidence="5 7" id="KW-1133">Transmembrane helix</keyword>
<feature type="transmembrane region" description="Helical" evidence="7">
    <location>
        <begin position="55"/>
        <end position="78"/>
    </location>
</feature>
<feature type="transmembrane region" description="Helical" evidence="7">
    <location>
        <begin position="350"/>
        <end position="367"/>
    </location>
</feature>
<feature type="transmembrane region" description="Helical" evidence="7">
    <location>
        <begin position="26"/>
        <end position="43"/>
    </location>
</feature>
<feature type="transmembrane region" description="Helical" evidence="7">
    <location>
        <begin position="90"/>
        <end position="108"/>
    </location>
</feature>
<keyword evidence="2" id="KW-0813">Transport</keyword>
<evidence type="ECO:0000256" key="7">
    <source>
        <dbReference type="SAM" id="Phobius"/>
    </source>
</evidence>
<evidence type="ECO:0000256" key="4">
    <source>
        <dbReference type="ARBA" id="ARBA00022692"/>
    </source>
</evidence>
<name>A0ABM8V3F1_THEXY</name>
<dbReference type="InterPro" id="IPR020846">
    <property type="entry name" value="MFS_dom"/>
</dbReference>
<evidence type="ECO:0000256" key="3">
    <source>
        <dbReference type="ARBA" id="ARBA00022475"/>
    </source>
</evidence>
<feature type="transmembrane region" description="Helical" evidence="7">
    <location>
        <begin position="320"/>
        <end position="338"/>
    </location>
</feature>
<keyword evidence="3" id="KW-1003">Cell membrane</keyword>
<reference evidence="9 10" key="1">
    <citation type="submission" date="2021-04" db="EMBL/GenBank/DDBJ databases">
        <authorList>
            <person name="Rakotoarivonina H."/>
        </authorList>
    </citation>
    <scope>NUCLEOTIDE SEQUENCE [LARGE SCALE GENOMIC DNA]</scope>
    <source>
        <strain evidence="9 10">XE</strain>
    </source>
</reference>
<dbReference type="Pfam" id="PF07690">
    <property type="entry name" value="MFS_1"/>
    <property type="match status" value="1"/>
</dbReference>
<evidence type="ECO:0000256" key="2">
    <source>
        <dbReference type="ARBA" id="ARBA00022448"/>
    </source>
</evidence>
<dbReference type="PROSITE" id="PS50850">
    <property type="entry name" value="MFS"/>
    <property type="match status" value="1"/>
</dbReference>
<dbReference type="PANTHER" id="PTHR43124:SF3">
    <property type="entry name" value="CHLORAMPHENICOL EFFLUX PUMP RV0191"/>
    <property type="match status" value="1"/>
</dbReference>
<proteinExistence type="predicted"/>
<dbReference type="RefSeq" id="WP_213484232.1">
    <property type="nucleotide sequence ID" value="NZ_CAJRAY010000038.1"/>
</dbReference>
<feature type="transmembrane region" description="Helical" evidence="7">
    <location>
        <begin position="176"/>
        <end position="197"/>
    </location>
</feature>
<dbReference type="PANTHER" id="PTHR43124">
    <property type="entry name" value="PURINE EFFLUX PUMP PBUE"/>
    <property type="match status" value="1"/>
</dbReference>
<dbReference type="Proteomes" id="UP000681526">
    <property type="component" value="Unassembled WGS sequence"/>
</dbReference>
<dbReference type="InterPro" id="IPR011701">
    <property type="entry name" value="MFS"/>
</dbReference>
<accession>A0ABM8V3F1</accession>
<dbReference type="EMBL" id="CAJRAY010000038">
    <property type="protein sequence ID" value="CAG5085064.1"/>
    <property type="molecule type" value="Genomic_DNA"/>
</dbReference>
<evidence type="ECO:0000313" key="9">
    <source>
        <dbReference type="EMBL" id="CAG5085064.1"/>
    </source>
</evidence>
<evidence type="ECO:0000256" key="1">
    <source>
        <dbReference type="ARBA" id="ARBA00004651"/>
    </source>
</evidence>
<protein>
    <submittedName>
        <fullName evidence="9">Uncharacterized MFS-type transporter YxlH</fullName>
    </submittedName>
</protein>
<evidence type="ECO:0000256" key="5">
    <source>
        <dbReference type="ARBA" id="ARBA00022989"/>
    </source>
</evidence>
<keyword evidence="10" id="KW-1185">Reference proteome</keyword>
<dbReference type="Gene3D" id="1.20.1250.20">
    <property type="entry name" value="MFS general substrate transporter like domains"/>
    <property type="match status" value="2"/>
</dbReference>
<feature type="transmembrane region" description="Helical" evidence="7">
    <location>
        <begin position="379"/>
        <end position="398"/>
    </location>
</feature>
<feature type="transmembrane region" description="Helical" evidence="7">
    <location>
        <begin position="120"/>
        <end position="140"/>
    </location>
</feature>
<feature type="transmembrane region" description="Helical" evidence="7">
    <location>
        <begin position="260"/>
        <end position="279"/>
    </location>
</feature>
<evidence type="ECO:0000259" key="8">
    <source>
        <dbReference type="PROSITE" id="PS50850"/>
    </source>
</evidence>
<evidence type="ECO:0000313" key="10">
    <source>
        <dbReference type="Proteomes" id="UP000681526"/>
    </source>
</evidence>
<sequence length="403" mass="43554">MQPQIAKTETIQAGQPLIAARQADHVLFVAVTLLYWTTMYIYVPILTPYLEYRGLSLQAIGLVLGSYGFVQLLCRFPLGIWSDRLRRRKPFILLGMASGALSCLLFLLPDSWLWTLAGRAVSGICASTWVAFTVLYAGYYAEDRAVRAMSNISFMIVAGQLIGMGFSGWLADVADWNAPFIAGAAIAAIGLIAACFIREPKGGVARTPMTFADVGAVVREPMLIKVSLLSILGHCVLFITMFGFTPLKAVNDLNASNAELTWIVFAFMIPHAFASLYSGKWVAPNIGVWNTLILGFVLSGACTAAIAWTPSLPVLMATQALNGLAQGLYLPLLLGAAIQDVPGPKRATAMGFYQAVYSAGMFGGPYLAGFLNDWYGIDSGFYCGAAFAFIAAVLSFLWRKRTD</sequence>
<comment type="caution">
    <text evidence="9">The sequence shown here is derived from an EMBL/GenBank/DDBJ whole genome shotgun (WGS) entry which is preliminary data.</text>
</comment>